<accession>A0A366HDD3</accession>
<evidence type="ECO:0000256" key="1">
    <source>
        <dbReference type="SAM" id="MobiDB-lite"/>
    </source>
</evidence>
<sequence>MSPTGISAQEHGVINDPDGYTNVRSKPDTNALVIAKVNKGEVFSYRTEGVPQYPKWLQVTLASGKSGWMHASRIVIHASMEDLKDGSPTDEINLYGKGKGIDYYPLARAAARGEQNAMVQYFGIDDTDGAAAETHFSALRSVIHLLGDDKLSAFLKTRTAKYRQHLWENLEPELTFWPFEPKEYLGRHFPKTAKLLMAGAE</sequence>
<dbReference type="RefSeq" id="WP_170157268.1">
    <property type="nucleotide sequence ID" value="NZ_QNRR01000008.1"/>
</dbReference>
<dbReference type="Gene3D" id="2.30.30.40">
    <property type="entry name" value="SH3 Domains"/>
    <property type="match status" value="1"/>
</dbReference>
<dbReference type="SMART" id="SM00287">
    <property type="entry name" value="SH3b"/>
    <property type="match status" value="1"/>
</dbReference>
<keyword evidence="4" id="KW-1185">Reference proteome</keyword>
<protein>
    <submittedName>
        <fullName evidence="3">SH3 domain-containing protein</fullName>
    </submittedName>
</protein>
<dbReference type="InterPro" id="IPR003646">
    <property type="entry name" value="SH3-like_bac-type"/>
</dbReference>
<dbReference type="Pfam" id="PF08239">
    <property type="entry name" value="SH3_3"/>
    <property type="match status" value="1"/>
</dbReference>
<proteinExistence type="predicted"/>
<dbReference type="AlphaFoldDB" id="A0A366HDD3"/>
<dbReference type="PROSITE" id="PS51781">
    <property type="entry name" value="SH3B"/>
    <property type="match status" value="1"/>
</dbReference>
<organism evidence="3 4">
    <name type="scientific">Roseimicrobium gellanilyticum</name>
    <dbReference type="NCBI Taxonomy" id="748857"/>
    <lineage>
        <taxon>Bacteria</taxon>
        <taxon>Pseudomonadati</taxon>
        <taxon>Verrucomicrobiota</taxon>
        <taxon>Verrucomicrobiia</taxon>
        <taxon>Verrucomicrobiales</taxon>
        <taxon>Verrucomicrobiaceae</taxon>
        <taxon>Roseimicrobium</taxon>
    </lineage>
</organism>
<evidence type="ECO:0000313" key="3">
    <source>
        <dbReference type="EMBL" id="RBP40387.1"/>
    </source>
</evidence>
<comment type="caution">
    <text evidence="3">The sequence shown here is derived from an EMBL/GenBank/DDBJ whole genome shotgun (WGS) entry which is preliminary data.</text>
</comment>
<evidence type="ECO:0000313" key="4">
    <source>
        <dbReference type="Proteomes" id="UP000253426"/>
    </source>
</evidence>
<feature type="region of interest" description="Disordered" evidence="1">
    <location>
        <begin position="1"/>
        <end position="22"/>
    </location>
</feature>
<dbReference type="EMBL" id="QNRR01000008">
    <property type="protein sequence ID" value="RBP40387.1"/>
    <property type="molecule type" value="Genomic_DNA"/>
</dbReference>
<dbReference type="Proteomes" id="UP000253426">
    <property type="component" value="Unassembled WGS sequence"/>
</dbReference>
<feature type="domain" description="SH3b" evidence="2">
    <location>
        <begin position="9"/>
        <end position="78"/>
    </location>
</feature>
<gene>
    <name evidence="3" type="ORF">DES53_10894</name>
</gene>
<name>A0A366HDD3_9BACT</name>
<reference evidence="3 4" key="1">
    <citation type="submission" date="2018-06" db="EMBL/GenBank/DDBJ databases">
        <title>Genomic Encyclopedia of Type Strains, Phase IV (KMG-IV): sequencing the most valuable type-strain genomes for metagenomic binning, comparative biology and taxonomic classification.</title>
        <authorList>
            <person name="Goeker M."/>
        </authorList>
    </citation>
    <scope>NUCLEOTIDE SEQUENCE [LARGE SCALE GENOMIC DNA]</scope>
    <source>
        <strain evidence="3 4">DSM 25532</strain>
    </source>
</reference>
<evidence type="ECO:0000259" key="2">
    <source>
        <dbReference type="PROSITE" id="PS51781"/>
    </source>
</evidence>